<protein>
    <submittedName>
        <fullName evidence="2">Uncharacterized protein</fullName>
    </submittedName>
</protein>
<comment type="caution">
    <text evidence="2">The sequence shown here is derived from an EMBL/GenBank/DDBJ whole genome shotgun (WGS) entry which is preliminary data.</text>
</comment>
<evidence type="ECO:0000313" key="2">
    <source>
        <dbReference type="EMBL" id="TEW73713.1"/>
    </source>
</evidence>
<evidence type="ECO:0000256" key="1">
    <source>
        <dbReference type="SAM" id="Phobius"/>
    </source>
</evidence>
<dbReference type="EMBL" id="SNQI01000003">
    <property type="protein sequence ID" value="TEW73713.1"/>
    <property type="molecule type" value="Genomic_DNA"/>
</dbReference>
<organism evidence="2 3">
    <name type="scientific">Gramella jeungdoensis</name>
    <dbReference type="NCBI Taxonomy" id="708091"/>
    <lineage>
        <taxon>Bacteria</taxon>
        <taxon>Pseudomonadati</taxon>
        <taxon>Bacteroidota</taxon>
        <taxon>Flavobacteriia</taxon>
        <taxon>Flavobacteriales</taxon>
        <taxon>Flavobacteriaceae</taxon>
        <taxon>Christiangramia</taxon>
    </lineage>
</organism>
<evidence type="ECO:0000313" key="3">
    <source>
        <dbReference type="Proteomes" id="UP000298517"/>
    </source>
</evidence>
<proteinExistence type="predicted"/>
<keyword evidence="1" id="KW-0812">Transmembrane</keyword>
<feature type="transmembrane region" description="Helical" evidence="1">
    <location>
        <begin position="191"/>
        <end position="210"/>
    </location>
</feature>
<reference evidence="2 3" key="1">
    <citation type="journal article" date="2011" name="J. Microbiol.">
        <title>Gramella jeungdoensis sp. nov., isolated from a solar saltern in Korea.</title>
        <authorList>
            <person name="Joung Y."/>
            <person name="Kim H."/>
            <person name="Jang T."/>
            <person name="Ahn T.S."/>
            <person name="Joh K."/>
        </authorList>
    </citation>
    <scope>NUCLEOTIDE SEQUENCE [LARGE SCALE GENOMIC DNA]</scope>
    <source>
        <strain evidence="2 3">KCTC 23123</strain>
    </source>
</reference>
<keyword evidence="1" id="KW-1133">Transmembrane helix</keyword>
<dbReference type="RefSeq" id="WP_134248113.1">
    <property type="nucleotide sequence ID" value="NZ_SNQI01000003.1"/>
</dbReference>
<feature type="transmembrane region" description="Helical" evidence="1">
    <location>
        <begin position="122"/>
        <end position="140"/>
    </location>
</feature>
<keyword evidence="1" id="KW-0472">Membrane</keyword>
<accession>A0A4Y8ARA1</accession>
<dbReference type="AlphaFoldDB" id="A0A4Y8ARA1"/>
<feature type="transmembrane region" description="Helical" evidence="1">
    <location>
        <begin position="94"/>
        <end position="116"/>
    </location>
</feature>
<name>A0A4Y8ARA1_9FLAO</name>
<dbReference type="Proteomes" id="UP000298517">
    <property type="component" value="Unassembled WGS sequence"/>
</dbReference>
<keyword evidence="3" id="KW-1185">Reference proteome</keyword>
<sequence length="235" mass="27634">MKKDIKLTPEQIQELYKFTRQHFVEHYDMQTELVDHLANDIEQIWQEKPTLSFEDAKKISFKKFGVFGFMDVYGARQGALQKKYMKILWQHAKAWFRLPKIIATFAFYYFFFRGLIEYGDTFALSIIGVVVVFGLVKHILLLRKVKKRQKLSGKKWLLEDIIFKGLFLGGGMIGINLFNIINISSPDVYNIFWAVFYAAIFTIMVVYVYISVEVLPKKAEELLIEYYPEYSLIST</sequence>
<gene>
    <name evidence="2" type="ORF">E2488_09515</name>
</gene>
<feature type="transmembrane region" description="Helical" evidence="1">
    <location>
        <begin position="161"/>
        <end position="185"/>
    </location>
</feature>
<dbReference type="OrthoDB" id="662673at2"/>